<proteinExistence type="predicted"/>
<sequence>MRVEVELVDDADEGLAELLAFLQADSRLDDATVQRGQPAVRPGSLGAPEVLEFIATDALLPLAVQALYDFLRGRVRGGSDKARLVLTRTDLPDGTRRVEVEFTGTPEAAVEMVRDALTP</sequence>
<dbReference type="Pfam" id="PF19953">
    <property type="entry name" value="EACC1"/>
    <property type="match status" value="1"/>
</dbReference>
<keyword evidence="2" id="KW-1185">Reference proteome</keyword>
<dbReference type="EMBL" id="BONY01000056">
    <property type="protein sequence ID" value="GIH08853.1"/>
    <property type="molecule type" value="Genomic_DNA"/>
</dbReference>
<protein>
    <submittedName>
        <fullName evidence="1">Uncharacterized protein</fullName>
    </submittedName>
</protein>
<dbReference type="InterPro" id="IPR045428">
    <property type="entry name" value="EACC1"/>
</dbReference>
<dbReference type="Proteomes" id="UP000612899">
    <property type="component" value="Unassembled WGS sequence"/>
</dbReference>
<evidence type="ECO:0000313" key="1">
    <source>
        <dbReference type="EMBL" id="GIH08853.1"/>
    </source>
</evidence>
<evidence type="ECO:0000313" key="2">
    <source>
        <dbReference type="Proteomes" id="UP000612899"/>
    </source>
</evidence>
<dbReference type="AlphaFoldDB" id="A0A8J3QDF8"/>
<dbReference type="RefSeq" id="WP_203912597.1">
    <property type="nucleotide sequence ID" value="NZ_BONY01000056.1"/>
</dbReference>
<gene>
    <name evidence="1" type="ORF">Rhe02_69200</name>
</gene>
<comment type="caution">
    <text evidence="1">The sequence shown here is derived from an EMBL/GenBank/DDBJ whole genome shotgun (WGS) entry which is preliminary data.</text>
</comment>
<name>A0A8J3QDF8_9ACTN</name>
<organism evidence="1 2">
    <name type="scientific">Rhizocola hellebori</name>
    <dbReference type="NCBI Taxonomy" id="1392758"/>
    <lineage>
        <taxon>Bacteria</taxon>
        <taxon>Bacillati</taxon>
        <taxon>Actinomycetota</taxon>
        <taxon>Actinomycetes</taxon>
        <taxon>Micromonosporales</taxon>
        <taxon>Micromonosporaceae</taxon>
        <taxon>Rhizocola</taxon>
    </lineage>
</organism>
<accession>A0A8J3QDF8</accession>
<reference evidence="1" key="1">
    <citation type="submission" date="2021-01" db="EMBL/GenBank/DDBJ databases">
        <title>Whole genome shotgun sequence of Rhizocola hellebori NBRC 109834.</title>
        <authorList>
            <person name="Komaki H."/>
            <person name="Tamura T."/>
        </authorList>
    </citation>
    <scope>NUCLEOTIDE SEQUENCE</scope>
    <source>
        <strain evidence="1">NBRC 109834</strain>
    </source>
</reference>